<dbReference type="AlphaFoldDB" id="A0A7I8JLF3"/>
<dbReference type="Gene3D" id="3.90.79.10">
    <property type="entry name" value="Nucleoside Triphosphate Pyrophosphohydrolase"/>
    <property type="match status" value="1"/>
</dbReference>
<dbReference type="GO" id="GO:0008239">
    <property type="term" value="F:dipeptidyl-peptidase activity"/>
    <property type="evidence" value="ECO:0007669"/>
    <property type="project" value="TreeGrafter"/>
</dbReference>
<dbReference type="InterPro" id="IPR039461">
    <property type="entry name" value="Peptidase_M49"/>
</dbReference>
<evidence type="ECO:0000256" key="1">
    <source>
        <dbReference type="ARBA" id="ARBA00022723"/>
    </source>
</evidence>
<sequence length="693" mass="78735">MAAADVNPGGAVPEEHFDVLTKTGEKTGTSKPRSSSPIVQEPGSPGWDYHRAVHVWIYAENTRELLLQRRADCKDSWPGLWDISSAGHISAGSSSLLTARRELEEELGVRLPEDAFEFLFVFLQESVINGGTFINNEFNDVYLVTTLDPIPLEAFTFQFLSFFCRNRSVYCSVHFVDEYKKVSCKEDEDYVPYDINGQYGQLFEIIERRYLDEEQQRRLALQKQLDRYAPIHLHAELSELSEANQEALVFIIKAAMVIDDIFYTQAWNTNQELRDWLKKYSDDSSLNKLKWMYYSINKEKAFLTTADSAIKLCGLQYRAAFPAKKPLVWRTVLHVVMPIFHDLMMVPFSQQYRPFLEKASALLYKAAEVTDCSSLSKLLKGKAEAFLSNDYYESDISWMELDSKLDVTIGPYETYEDELYGYKATFEAFIGVKRRSSYLSSQTLGDNLQITSTSLKMLLPAPIRVIRLVYNSGAPNFFRFQLPNDERIVNERGNINGYILILDSCYFTHSAMVIATDLRPHTITLPSGQKSTVRWELQELHSALEESKATLLGLGQSNSSSIRFLPCRFGLFPGASRKSMYVPSGRMLLRSVRFGLEEATGSFIKGKALQLNLVGFPEKGVAFIPCQMGVCVDFDKGDPDIQDEVTKLPLRCSQTYGIMSQPLDTALKKLEQIRCPYIAPLFFPVRKITDALS</sequence>
<gene>
    <name evidence="5" type="ORF">SI7747_14017422</name>
</gene>
<dbReference type="GO" id="GO:0046872">
    <property type="term" value="F:metal ion binding"/>
    <property type="evidence" value="ECO:0007669"/>
    <property type="project" value="UniProtKB-KW"/>
</dbReference>
<dbReference type="SUPFAM" id="SSF55811">
    <property type="entry name" value="Nudix"/>
    <property type="match status" value="1"/>
</dbReference>
<dbReference type="Gene3D" id="3.30.540.30">
    <property type="match status" value="1"/>
</dbReference>
<keyword evidence="1" id="KW-0479">Metal-binding</keyword>
<dbReference type="PANTHER" id="PTHR23422">
    <property type="entry name" value="DIPEPTIDYL PEPTIDASE III-RELATED"/>
    <property type="match status" value="1"/>
</dbReference>
<dbReference type="PANTHER" id="PTHR23422:SF9">
    <property type="entry name" value="ZN-DEPENDENT HYDROLASE"/>
    <property type="match status" value="1"/>
</dbReference>
<proteinExistence type="predicted"/>
<dbReference type="GO" id="GO:0005737">
    <property type="term" value="C:cytoplasm"/>
    <property type="evidence" value="ECO:0007669"/>
    <property type="project" value="TreeGrafter"/>
</dbReference>
<evidence type="ECO:0000256" key="3">
    <source>
        <dbReference type="SAM" id="MobiDB-lite"/>
    </source>
</evidence>
<evidence type="ECO:0000313" key="5">
    <source>
        <dbReference type="EMBL" id="CAA2631774.1"/>
    </source>
</evidence>
<protein>
    <recommendedName>
        <fullName evidence="4">Nudix hydrolase domain-containing protein</fullName>
    </recommendedName>
</protein>
<feature type="domain" description="Nudix hydrolase" evidence="4">
    <location>
        <begin position="48"/>
        <end position="234"/>
    </location>
</feature>
<feature type="compositionally biased region" description="Polar residues" evidence="3">
    <location>
        <begin position="26"/>
        <end position="38"/>
    </location>
</feature>
<dbReference type="InterPro" id="IPR000086">
    <property type="entry name" value="NUDIX_hydrolase_dom"/>
</dbReference>
<dbReference type="Proteomes" id="UP001189122">
    <property type="component" value="Unassembled WGS sequence"/>
</dbReference>
<dbReference type="InterPro" id="IPR015797">
    <property type="entry name" value="NUDIX_hydrolase-like_dom_sf"/>
</dbReference>
<reference evidence="5 6" key="1">
    <citation type="submission" date="2019-12" db="EMBL/GenBank/DDBJ databases">
        <authorList>
            <person name="Scholz U."/>
            <person name="Mascher M."/>
            <person name="Fiebig A."/>
        </authorList>
    </citation>
    <scope>NUCLEOTIDE SEQUENCE</scope>
</reference>
<dbReference type="Pfam" id="PF00293">
    <property type="entry name" value="NUDIX"/>
    <property type="match status" value="1"/>
</dbReference>
<name>A0A7I8JLF3_SPIIN</name>
<dbReference type="CDD" id="cd04692">
    <property type="entry name" value="NUDIX_Hydrolase"/>
    <property type="match status" value="1"/>
</dbReference>
<dbReference type="EMBL" id="CACRZD030000014">
    <property type="protein sequence ID" value="CAA6671017.1"/>
    <property type="molecule type" value="Genomic_DNA"/>
</dbReference>
<keyword evidence="6" id="KW-1185">Reference proteome</keyword>
<dbReference type="EMBL" id="LR743601">
    <property type="protein sequence ID" value="CAA2631774.1"/>
    <property type="molecule type" value="Genomic_DNA"/>
</dbReference>
<feature type="region of interest" description="Disordered" evidence="3">
    <location>
        <begin position="24"/>
        <end position="43"/>
    </location>
</feature>
<evidence type="ECO:0000256" key="2">
    <source>
        <dbReference type="ARBA" id="ARBA00022801"/>
    </source>
</evidence>
<evidence type="ECO:0000259" key="4">
    <source>
        <dbReference type="PROSITE" id="PS51462"/>
    </source>
</evidence>
<keyword evidence="2" id="KW-0378">Hydrolase</keyword>
<accession>A0A7I8JLF3</accession>
<evidence type="ECO:0000313" key="6">
    <source>
        <dbReference type="Proteomes" id="UP001189122"/>
    </source>
</evidence>
<organism evidence="5">
    <name type="scientific">Spirodela intermedia</name>
    <name type="common">Intermediate duckweed</name>
    <dbReference type="NCBI Taxonomy" id="51605"/>
    <lineage>
        <taxon>Eukaryota</taxon>
        <taxon>Viridiplantae</taxon>
        <taxon>Streptophyta</taxon>
        <taxon>Embryophyta</taxon>
        <taxon>Tracheophyta</taxon>
        <taxon>Spermatophyta</taxon>
        <taxon>Magnoliopsida</taxon>
        <taxon>Liliopsida</taxon>
        <taxon>Araceae</taxon>
        <taxon>Lemnoideae</taxon>
        <taxon>Spirodela</taxon>
    </lineage>
</organism>
<dbReference type="PROSITE" id="PS51462">
    <property type="entry name" value="NUDIX"/>
    <property type="match status" value="1"/>
</dbReference>